<evidence type="ECO:0000313" key="1">
    <source>
        <dbReference type="EMBL" id="CEP13115.1"/>
    </source>
</evidence>
<gene>
    <name evidence="1" type="primary">PARPA_07165.1 scaffold 26649</name>
</gene>
<reference evidence="1 2" key="1">
    <citation type="submission" date="2014-09" db="EMBL/GenBank/DDBJ databases">
        <authorList>
            <person name="Ellenberger Sabrina"/>
        </authorList>
    </citation>
    <scope>NUCLEOTIDE SEQUENCE [LARGE SCALE GENOMIC DNA]</scope>
    <source>
        <strain evidence="1 2">CBS 412.66</strain>
    </source>
</reference>
<organism evidence="1 2">
    <name type="scientific">Parasitella parasitica</name>
    <dbReference type="NCBI Taxonomy" id="35722"/>
    <lineage>
        <taxon>Eukaryota</taxon>
        <taxon>Fungi</taxon>
        <taxon>Fungi incertae sedis</taxon>
        <taxon>Mucoromycota</taxon>
        <taxon>Mucoromycotina</taxon>
        <taxon>Mucoromycetes</taxon>
        <taxon>Mucorales</taxon>
        <taxon>Mucorineae</taxon>
        <taxon>Mucoraceae</taxon>
        <taxon>Parasitella</taxon>
    </lineage>
</organism>
<accession>A0A0B7NCN7</accession>
<evidence type="ECO:0008006" key="3">
    <source>
        <dbReference type="Google" id="ProtNLM"/>
    </source>
</evidence>
<protein>
    <recommendedName>
        <fullName evidence="3">Endonuclease/exonuclease/phosphatase domain-containing protein</fullName>
    </recommendedName>
</protein>
<dbReference type="Gene3D" id="3.60.10.10">
    <property type="entry name" value="Endonuclease/exonuclease/phosphatase"/>
    <property type="match status" value="1"/>
</dbReference>
<evidence type="ECO:0000313" key="2">
    <source>
        <dbReference type="Proteomes" id="UP000054107"/>
    </source>
</evidence>
<dbReference type="OrthoDB" id="6621790at2759"/>
<dbReference type="Proteomes" id="UP000054107">
    <property type="component" value="Unassembled WGS sequence"/>
</dbReference>
<dbReference type="AlphaFoldDB" id="A0A0B7NCN7"/>
<proteinExistence type="predicted"/>
<keyword evidence="2" id="KW-1185">Reference proteome</keyword>
<dbReference type="SUPFAM" id="SSF56219">
    <property type="entry name" value="DNase I-like"/>
    <property type="match status" value="1"/>
</dbReference>
<name>A0A0B7NCN7_9FUNG</name>
<dbReference type="InterPro" id="IPR036691">
    <property type="entry name" value="Endo/exonu/phosph_ase_sf"/>
</dbReference>
<dbReference type="EMBL" id="LN729323">
    <property type="protein sequence ID" value="CEP13115.1"/>
    <property type="molecule type" value="Genomic_DNA"/>
</dbReference>
<feature type="non-terminal residue" evidence="1">
    <location>
        <position position="1"/>
    </location>
</feature>
<sequence>MPPQSDLYLELERQKKFELVPVHAALRENSFEYQIVFHNIQSFSAHHSLVSPDVFYIQSDILLFAETWTTPSQDTNVIPSFDTVARVDVTSGKPAAYGCLCLLNDWSSLPTSPRSKVETLLFDDNGHSLSISGFVCEKLAVFSIYATPNFSRQLLLSSLKQLLQENGNVRGIFAGDFNVDFSKHNELTSLFATFDYSSSLDIHSTTNNGSFIDNIFTNITTFSSGRYISFTSLHDPLYIQFDM</sequence>